<proteinExistence type="predicted"/>
<sequence>MPPDLFAPASTTHHRGGNGTVLGLIQNAREGRCAFTRVELRAGIREGRFTDLHRDLIENALQEAGL</sequence>
<gene>
    <name evidence="1" type="ORF">GCM10011349_20140</name>
</gene>
<evidence type="ECO:0000313" key="1">
    <source>
        <dbReference type="EMBL" id="GGN49483.1"/>
    </source>
</evidence>
<reference evidence="2" key="1">
    <citation type="journal article" date="2019" name="Int. J. Syst. Evol. Microbiol.">
        <title>The Global Catalogue of Microorganisms (GCM) 10K type strain sequencing project: providing services to taxonomists for standard genome sequencing and annotation.</title>
        <authorList>
            <consortium name="The Broad Institute Genomics Platform"/>
            <consortium name="The Broad Institute Genome Sequencing Center for Infectious Disease"/>
            <person name="Wu L."/>
            <person name="Ma J."/>
        </authorList>
    </citation>
    <scope>NUCLEOTIDE SEQUENCE [LARGE SCALE GENOMIC DNA]</scope>
    <source>
        <strain evidence="2">CGMCC 1.6784</strain>
    </source>
</reference>
<organism evidence="1 2">
    <name type="scientific">Novosphingobium indicum</name>
    <dbReference type="NCBI Taxonomy" id="462949"/>
    <lineage>
        <taxon>Bacteria</taxon>
        <taxon>Pseudomonadati</taxon>
        <taxon>Pseudomonadota</taxon>
        <taxon>Alphaproteobacteria</taxon>
        <taxon>Sphingomonadales</taxon>
        <taxon>Sphingomonadaceae</taxon>
        <taxon>Novosphingobium</taxon>
    </lineage>
</organism>
<comment type="caution">
    <text evidence="1">The sequence shown here is derived from an EMBL/GenBank/DDBJ whole genome shotgun (WGS) entry which is preliminary data.</text>
</comment>
<protein>
    <submittedName>
        <fullName evidence="1">Uncharacterized protein</fullName>
    </submittedName>
</protein>
<dbReference type="Proteomes" id="UP000605099">
    <property type="component" value="Unassembled WGS sequence"/>
</dbReference>
<dbReference type="RefSeq" id="WP_188819552.1">
    <property type="nucleotide sequence ID" value="NZ_BMLK01000008.1"/>
</dbReference>
<dbReference type="EMBL" id="BMLK01000008">
    <property type="protein sequence ID" value="GGN49483.1"/>
    <property type="molecule type" value="Genomic_DNA"/>
</dbReference>
<evidence type="ECO:0000313" key="2">
    <source>
        <dbReference type="Proteomes" id="UP000605099"/>
    </source>
</evidence>
<name>A0ABQ2JM37_9SPHN</name>
<keyword evidence="2" id="KW-1185">Reference proteome</keyword>
<accession>A0ABQ2JM37</accession>